<dbReference type="PANTHER" id="PTHR46043:SF13">
    <property type="entry name" value="ARM REPEAT SUPERFAMILY PROTEIN"/>
    <property type="match status" value="1"/>
</dbReference>
<dbReference type="Gene3D" id="1.25.10.10">
    <property type="entry name" value="Leucine-rich Repeat Variant"/>
    <property type="match status" value="1"/>
</dbReference>
<gene>
    <name evidence="1" type="ORF">E6C27_scaffold357G00500</name>
</gene>
<comment type="caution">
    <text evidence="1">The sequence shown here is derived from an EMBL/GenBank/DDBJ whole genome shotgun (WGS) entry which is preliminary data.</text>
</comment>
<dbReference type="EMBL" id="SSTE01004154">
    <property type="protein sequence ID" value="KAA0062828.1"/>
    <property type="molecule type" value="Genomic_DNA"/>
</dbReference>
<dbReference type="InterPro" id="IPR011989">
    <property type="entry name" value="ARM-like"/>
</dbReference>
<accession>A0A5A7V5D1</accession>
<dbReference type="OrthoDB" id="7537227at2759"/>
<dbReference type="InterPro" id="IPR016024">
    <property type="entry name" value="ARM-type_fold"/>
</dbReference>
<sequence length="216" mass="23858">MLQTKKKSYFGPKRTRNLGHLPLSLQVVVVLLNDRVNTEGAGKLEQGLSPPSGNDLGFCEALIFDGFVDRLLPVLSCGVLGARTAAARAVYKLGFCTKTRKEMGESGFITPLVNMLDGKSVMREKQLLRHCLLYYSTLVIEKNFQKEERGIISAVQLLNPSISNVEKKYPVSLLSSVAISSKCRKQMVAAGAGLYLQKLVEMNVEGLQAIRKPWAW</sequence>
<name>A0A5A7V5D1_CUCMM</name>
<dbReference type="SUPFAM" id="SSF48371">
    <property type="entry name" value="ARM repeat"/>
    <property type="match status" value="1"/>
</dbReference>
<reference evidence="1 2" key="1">
    <citation type="submission" date="2019-08" db="EMBL/GenBank/DDBJ databases">
        <title>Draft genome sequences of two oriental melons (Cucumis melo L. var makuwa).</title>
        <authorList>
            <person name="Kwon S.-Y."/>
        </authorList>
    </citation>
    <scope>NUCLEOTIDE SEQUENCE [LARGE SCALE GENOMIC DNA]</scope>
    <source>
        <strain evidence="2">cv. SW 3</strain>
        <tissue evidence="1">Leaf</tissue>
    </source>
</reference>
<proteinExistence type="predicted"/>
<dbReference type="PANTHER" id="PTHR46043">
    <property type="entry name" value="ARM REPEAT SUPERFAMILY PROTEIN"/>
    <property type="match status" value="1"/>
</dbReference>
<evidence type="ECO:0000313" key="1">
    <source>
        <dbReference type="EMBL" id="KAA0062828.1"/>
    </source>
</evidence>
<protein>
    <submittedName>
        <fullName evidence="1">Vacuolar protein 8</fullName>
    </submittedName>
</protein>
<evidence type="ECO:0000313" key="2">
    <source>
        <dbReference type="Proteomes" id="UP000321393"/>
    </source>
</evidence>
<dbReference type="STRING" id="1194695.A0A5A7V5D1"/>
<dbReference type="AlphaFoldDB" id="A0A5A7V5D1"/>
<organism evidence="1 2">
    <name type="scientific">Cucumis melo var. makuwa</name>
    <name type="common">Oriental melon</name>
    <dbReference type="NCBI Taxonomy" id="1194695"/>
    <lineage>
        <taxon>Eukaryota</taxon>
        <taxon>Viridiplantae</taxon>
        <taxon>Streptophyta</taxon>
        <taxon>Embryophyta</taxon>
        <taxon>Tracheophyta</taxon>
        <taxon>Spermatophyta</taxon>
        <taxon>Magnoliopsida</taxon>
        <taxon>eudicotyledons</taxon>
        <taxon>Gunneridae</taxon>
        <taxon>Pentapetalae</taxon>
        <taxon>rosids</taxon>
        <taxon>fabids</taxon>
        <taxon>Cucurbitales</taxon>
        <taxon>Cucurbitaceae</taxon>
        <taxon>Benincaseae</taxon>
        <taxon>Cucumis</taxon>
    </lineage>
</organism>
<dbReference type="Proteomes" id="UP000321393">
    <property type="component" value="Unassembled WGS sequence"/>
</dbReference>